<dbReference type="InterPro" id="IPR013783">
    <property type="entry name" value="Ig-like_fold"/>
</dbReference>
<protein>
    <recommendedName>
        <fullName evidence="6">Copper-binding protein</fullName>
    </recommendedName>
</protein>
<name>A0ABP4QUA1_9ACTN</name>
<dbReference type="EMBL" id="BAAAMU010000009">
    <property type="protein sequence ID" value="GAA1621450.1"/>
    <property type="molecule type" value="Genomic_DNA"/>
</dbReference>
<feature type="chain" id="PRO_5045281803" description="Copper-binding protein" evidence="1">
    <location>
        <begin position="26"/>
        <end position="532"/>
    </location>
</feature>
<keyword evidence="5" id="KW-1185">Reference proteome</keyword>
<gene>
    <name evidence="4" type="ORF">GCM10009733_017500</name>
</gene>
<accession>A0ABP4QUA1</accession>
<dbReference type="Pfam" id="PF12245">
    <property type="entry name" value="Big_3_2"/>
    <property type="match status" value="1"/>
</dbReference>
<dbReference type="InterPro" id="IPR058094">
    <property type="entry name" value="Ig-like_OmpL47-like"/>
</dbReference>
<organism evidence="4 5">
    <name type="scientific">Nonomuraea maheshkhaliensis</name>
    <dbReference type="NCBI Taxonomy" id="419590"/>
    <lineage>
        <taxon>Bacteria</taxon>
        <taxon>Bacillati</taxon>
        <taxon>Actinomycetota</taxon>
        <taxon>Actinomycetes</taxon>
        <taxon>Streptosporangiales</taxon>
        <taxon>Streptosporangiaceae</taxon>
        <taxon>Nonomuraea</taxon>
    </lineage>
</organism>
<evidence type="ECO:0000313" key="4">
    <source>
        <dbReference type="EMBL" id="GAA1621450.1"/>
    </source>
</evidence>
<evidence type="ECO:0008006" key="6">
    <source>
        <dbReference type="Google" id="ProtNLM"/>
    </source>
</evidence>
<feature type="domain" description="Ig-like" evidence="2">
    <location>
        <begin position="185"/>
        <end position="242"/>
    </location>
</feature>
<feature type="signal peptide" evidence="1">
    <location>
        <begin position="1"/>
        <end position="25"/>
    </location>
</feature>
<dbReference type="RefSeq" id="WP_346102953.1">
    <property type="nucleotide sequence ID" value="NZ_BAAAMU010000009.1"/>
</dbReference>
<dbReference type="Proteomes" id="UP001500064">
    <property type="component" value="Unassembled WGS sequence"/>
</dbReference>
<reference evidence="5" key="1">
    <citation type="journal article" date="2019" name="Int. J. Syst. Evol. Microbiol.">
        <title>The Global Catalogue of Microorganisms (GCM) 10K type strain sequencing project: providing services to taxonomists for standard genome sequencing and annotation.</title>
        <authorList>
            <consortium name="The Broad Institute Genomics Platform"/>
            <consortium name="The Broad Institute Genome Sequencing Center for Infectious Disease"/>
            <person name="Wu L."/>
            <person name="Ma J."/>
        </authorList>
    </citation>
    <scope>NUCLEOTIDE SEQUENCE [LARGE SCALE GENOMIC DNA]</scope>
    <source>
        <strain evidence="5">JCM 13929</strain>
    </source>
</reference>
<dbReference type="Pfam" id="PF13290">
    <property type="entry name" value="CHB_HEX_C_1"/>
    <property type="match status" value="1"/>
</dbReference>
<evidence type="ECO:0000256" key="1">
    <source>
        <dbReference type="SAM" id="SignalP"/>
    </source>
</evidence>
<dbReference type="InterPro" id="IPR022038">
    <property type="entry name" value="Ig-like_bact"/>
</dbReference>
<dbReference type="Gene3D" id="2.60.40.420">
    <property type="entry name" value="Cupredoxins - blue copper proteins"/>
    <property type="match status" value="1"/>
</dbReference>
<proteinExistence type="predicted"/>
<dbReference type="NCBIfam" id="NF047446">
    <property type="entry name" value="barrel_OmpL47"/>
    <property type="match status" value="4"/>
</dbReference>
<dbReference type="Gene3D" id="2.60.40.10">
    <property type="entry name" value="Immunoglobulins"/>
    <property type="match status" value="3"/>
</dbReference>
<comment type="caution">
    <text evidence="4">The sequence shown here is derived from an EMBL/GenBank/DDBJ whole genome shotgun (WGS) entry which is preliminary data.</text>
</comment>
<sequence length="532" mass="54539">MTAPRLAVVLLAVALPALFLSSVQAATQPRTSGTQATAAQVAGARAADQVLTWTADDSMTAYKSVPESATAGPATIVFENSTATGNTSGMTHTLTFDTSTPGYNHDVTLNIIASPFDADGGRHTAQVNLTPGKYRFSCVIPGHGQMVGELVVTEGGEEDTTAPQVSAQVAGDQDENGAYVGAATVTISASDTESGVDTVEYALDGGQFAPYTAPVSVNQPGAHTVTFRATDKAGNTSPVGSVAFTVVAPQEEDTTPPEVTGQVTGDRNAEGEYVGAATVTLTATDAGSGVDTVEYSLDGQPYAVYTEPLSVDQPGAHTLSYRATDKAGNTSPVGTATFTVAPTQGGDTTPPQVSAVLSGQQDSAGNYVGSATVMLSVNDTESGVDTLEYSLDGGPYTEYPSPVSVTQAGAHTFSYRATDKAGNTSPVATLRFTVVRPEDDTTLPQVSAALTGNMDWAWNYVGSATVKLTASDVGSGLDTVEYSLDGQPFAAYTKPLTVDQPGEHTLAYRATDKAGNMAVGTATFMIVEPGGE</sequence>
<evidence type="ECO:0000313" key="5">
    <source>
        <dbReference type="Proteomes" id="UP001500064"/>
    </source>
</evidence>
<evidence type="ECO:0000259" key="3">
    <source>
        <dbReference type="Pfam" id="PF13290"/>
    </source>
</evidence>
<feature type="domain" description="GH29D-like beta-sandwich" evidence="3">
    <location>
        <begin position="269"/>
        <end position="334"/>
    </location>
</feature>
<dbReference type="InterPro" id="IPR008972">
    <property type="entry name" value="Cupredoxin"/>
</dbReference>
<dbReference type="InterPro" id="IPR059177">
    <property type="entry name" value="GH29D-like_dom"/>
</dbReference>
<keyword evidence="1" id="KW-0732">Signal</keyword>
<dbReference type="SUPFAM" id="SSF49503">
    <property type="entry name" value="Cupredoxins"/>
    <property type="match status" value="1"/>
</dbReference>
<evidence type="ECO:0000259" key="2">
    <source>
        <dbReference type="Pfam" id="PF12245"/>
    </source>
</evidence>